<dbReference type="InterPro" id="IPR023214">
    <property type="entry name" value="HAD_sf"/>
</dbReference>
<feature type="compositionally biased region" description="Polar residues" evidence="8">
    <location>
        <begin position="248"/>
        <end position="261"/>
    </location>
</feature>
<keyword evidence="4 7" id="KW-0460">Magnesium</keyword>
<evidence type="ECO:0008006" key="11">
    <source>
        <dbReference type="Google" id="ProtNLM"/>
    </source>
</evidence>
<dbReference type="InterPro" id="IPR016965">
    <property type="entry name" value="Pase_PHOSPHO-typ"/>
</dbReference>
<evidence type="ECO:0000256" key="1">
    <source>
        <dbReference type="ARBA" id="ARBA00001946"/>
    </source>
</evidence>
<dbReference type="NCBIfam" id="TIGR01488">
    <property type="entry name" value="HAD-SF-IB"/>
    <property type="match status" value="1"/>
</dbReference>
<dbReference type="NCBIfam" id="TIGR01489">
    <property type="entry name" value="DKMTPPase-SF"/>
    <property type="match status" value="1"/>
</dbReference>
<evidence type="ECO:0000256" key="7">
    <source>
        <dbReference type="PIRSR" id="PIRSR031051-3"/>
    </source>
</evidence>
<dbReference type="SUPFAM" id="SSF56784">
    <property type="entry name" value="HAD-like"/>
    <property type="match status" value="1"/>
</dbReference>
<comment type="cofactor">
    <cofactor evidence="1 7">
        <name>Mg(2+)</name>
        <dbReference type="ChEBI" id="CHEBI:18420"/>
    </cofactor>
</comment>
<evidence type="ECO:0000256" key="5">
    <source>
        <dbReference type="PIRSR" id="PIRSR031051-1"/>
    </source>
</evidence>
<dbReference type="InterPro" id="IPR006384">
    <property type="entry name" value="HAD_hydro_PyrdxlP_Pase-like"/>
</dbReference>
<dbReference type="EMBL" id="JAEACU010000008">
    <property type="protein sequence ID" value="KAH7519179.1"/>
    <property type="molecule type" value="Genomic_DNA"/>
</dbReference>
<dbReference type="Gene3D" id="3.40.50.1000">
    <property type="entry name" value="HAD superfamily/HAD-like"/>
    <property type="match status" value="1"/>
</dbReference>
<gene>
    <name evidence="9" type="ORF">FEM48_Zijuj08G0008200</name>
</gene>
<dbReference type="PANTHER" id="PTHR20889">
    <property type="entry name" value="PHOSPHATASE, ORPHAN 1, 2"/>
    <property type="match status" value="1"/>
</dbReference>
<reference evidence="9" key="1">
    <citation type="journal article" date="2021" name="Front. Plant Sci.">
        <title>Chromosome-Scale Genome Assembly for Chinese Sour Jujube and Insights Into Its Genome Evolution and Domestication Signature.</title>
        <authorList>
            <person name="Shen L.-Y."/>
            <person name="Luo H."/>
            <person name="Wang X.-L."/>
            <person name="Wang X.-M."/>
            <person name="Qiu X.-J."/>
            <person name="Liu H."/>
            <person name="Zhou S.-S."/>
            <person name="Jia K.-H."/>
            <person name="Nie S."/>
            <person name="Bao Y.-T."/>
            <person name="Zhang R.-G."/>
            <person name="Yun Q.-Z."/>
            <person name="Chai Y.-H."/>
            <person name="Lu J.-Y."/>
            <person name="Li Y."/>
            <person name="Zhao S.-W."/>
            <person name="Mao J.-F."/>
            <person name="Jia S.-G."/>
            <person name="Mao Y.-M."/>
        </authorList>
    </citation>
    <scope>NUCLEOTIDE SEQUENCE</scope>
    <source>
        <strain evidence="9">AT0</strain>
        <tissue evidence="9">Leaf</tissue>
    </source>
</reference>
<protein>
    <recommendedName>
        <fullName evidence="11">Thiamine phosphate phosphatase-like protein</fullName>
    </recommendedName>
</protein>
<feature type="binding site" evidence="7">
    <location>
        <position position="180"/>
    </location>
    <ligand>
        <name>Mg(2+)</name>
        <dbReference type="ChEBI" id="CHEBI:18420"/>
    </ligand>
</feature>
<feature type="active site" description="Proton donor" evidence="5">
    <location>
        <position position="11"/>
    </location>
</feature>
<dbReference type="GO" id="GO:0016791">
    <property type="term" value="F:phosphatase activity"/>
    <property type="evidence" value="ECO:0007669"/>
    <property type="project" value="InterPro"/>
</dbReference>
<accession>A0A978UW13</accession>
<feature type="binding site" evidence="7">
    <location>
        <position position="9"/>
    </location>
    <ligand>
        <name>Mg(2+)</name>
        <dbReference type="ChEBI" id="CHEBI:18420"/>
    </ligand>
</feature>
<feature type="binding site" evidence="6">
    <location>
        <position position="95"/>
    </location>
    <ligand>
        <name>substrate</name>
    </ligand>
</feature>
<keyword evidence="3" id="KW-0378">Hydrolase</keyword>
<evidence type="ECO:0000313" key="10">
    <source>
        <dbReference type="Proteomes" id="UP000813462"/>
    </source>
</evidence>
<comment type="caution">
    <text evidence="9">The sequence shown here is derived from an EMBL/GenBank/DDBJ whole genome shotgun (WGS) entry which is preliminary data.</text>
</comment>
<evidence type="ECO:0000256" key="2">
    <source>
        <dbReference type="ARBA" id="ARBA00022723"/>
    </source>
</evidence>
<sequence>MAGIVVIFDFDRTIIDGDSDKWVVTEMGLTQLFSDLRSTVPWNSLMDRMMMELHSQGKTSSDIAGCLKRAFIHPQIISAIKAAHAFGCDLRIISDANQFFIETILEQHGVLGCFSHICTNPSFVDGRGRIRILPYHDLSLPSHGCNLCPSNLCKGLVIDQIQACASESGTGRRRIIYLGDGNGDFCPTLRLEKGDYIMPRKNFPLWNRIHGNRRLIKAEIHEWSNGEELEKVLHHLINTISTEEVSCSSSGQLQTGSQEAAPQSLLVPY</sequence>
<feature type="active site" description="Nucleophile" evidence="5">
    <location>
        <position position="9"/>
    </location>
</feature>
<dbReference type="OrthoDB" id="10267182at2759"/>
<evidence type="ECO:0000256" key="3">
    <source>
        <dbReference type="ARBA" id="ARBA00022801"/>
    </source>
</evidence>
<dbReference type="PANTHER" id="PTHR20889:SF19">
    <property type="entry name" value="THIAMINE PHOSPHATE PHOSPHATASE-LIKE PROTEIN"/>
    <property type="match status" value="1"/>
</dbReference>
<keyword evidence="2 7" id="KW-0479">Metal-binding</keyword>
<organism evidence="9 10">
    <name type="scientific">Ziziphus jujuba var. spinosa</name>
    <dbReference type="NCBI Taxonomy" id="714518"/>
    <lineage>
        <taxon>Eukaryota</taxon>
        <taxon>Viridiplantae</taxon>
        <taxon>Streptophyta</taxon>
        <taxon>Embryophyta</taxon>
        <taxon>Tracheophyta</taxon>
        <taxon>Spermatophyta</taxon>
        <taxon>Magnoliopsida</taxon>
        <taxon>eudicotyledons</taxon>
        <taxon>Gunneridae</taxon>
        <taxon>Pentapetalae</taxon>
        <taxon>rosids</taxon>
        <taxon>fabids</taxon>
        <taxon>Rosales</taxon>
        <taxon>Rhamnaceae</taxon>
        <taxon>Paliureae</taxon>
        <taxon>Ziziphus</taxon>
    </lineage>
</organism>
<evidence type="ECO:0000313" key="9">
    <source>
        <dbReference type="EMBL" id="KAH7519179.1"/>
    </source>
</evidence>
<feature type="binding site" evidence="6">
    <location>
        <position position="20"/>
    </location>
    <ligand>
        <name>substrate</name>
    </ligand>
</feature>
<feature type="binding site" evidence="7">
    <location>
        <position position="11"/>
    </location>
    <ligand>
        <name>Mg(2+)</name>
        <dbReference type="ChEBI" id="CHEBI:18420"/>
    </ligand>
</feature>
<dbReference type="InterPro" id="IPR036412">
    <property type="entry name" value="HAD-like_sf"/>
</dbReference>
<dbReference type="PIRSF" id="PIRSF031051">
    <property type="entry name" value="PyrdxlP_Pase_PHOSPHO2"/>
    <property type="match status" value="1"/>
</dbReference>
<dbReference type="Proteomes" id="UP000813462">
    <property type="component" value="Unassembled WGS sequence"/>
</dbReference>
<name>A0A978UW13_ZIZJJ</name>
<proteinExistence type="predicted"/>
<evidence type="ECO:0000256" key="6">
    <source>
        <dbReference type="PIRSR" id="PIRSR031051-2"/>
    </source>
</evidence>
<dbReference type="GO" id="GO:0046872">
    <property type="term" value="F:metal ion binding"/>
    <property type="evidence" value="ECO:0007669"/>
    <property type="project" value="UniProtKB-KW"/>
</dbReference>
<evidence type="ECO:0000256" key="4">
    <source>
        <dbReference type="ARBA" id="ARBA00022842"/>
    </source>
</evidence>
<feature type="region of interest" description="Disordered" evidence="8">
    <location>
        <begin position="248"/>
        <end position="269"/>
    </location>
</feature>
<dbReference type="Pfam" id="PF06888">
    <property type="entry name" value="Put_Phosphatase"/>
    <property type="match status" value="1"/>
</dbReference>
<dbReference type="AlphaFoldDB" id="A0A978UW13"/>
<evidence type="ECO:0000256" key="8">
    <source>
        <dbReference type="SAM" id="MobiDB-lite"/>
    </source>
</evidence>